<evidence type="ECO:0000313" key="4">
    <source>
        <dbReference type="EMBL" id="MFC5860898.1"/>
    </source>
</evidence>
<evidence type="ECO:0000259" key="3">
    <source>
        <dbReference type="Pfam" id="PF00156"/>
    </source>
</evidence>
<dbReference type="PANTHER" id="PTHR47505:SF1">
    <property type="entry name" value="DNA UTILIZATION PROTEIN YHGH"/>
    <property type="match status" value="1"/>
</dbReference>
<dbReference type="SUPFAM" id="SSF53271">
    <property type="entry name" value="PRTase-like"/>
    <property type="match status" value="1"/>
</dbReference>
<dbReference type="PANTHER" id="PTHR47505">
    <property type="entry name" value="DNA UTILIZATION PROTEIN YHGH"/>
    <property type="match status" value="1"/>
</dbReference>
<dbReference type="InterPro" id="IPR029057">
    <property type="entry name" value="PRTase-like"/>
</dbReference>
<feature type="compositionally biased region" description="Polar residues" evidence="2">
    <location>
        <begin position="175"/>
        <end position="198"/>
    </location>
</feature>
<dbReference type="EMBL" id="JBHSPH010000001">
    <property type="protein sequence ID" value="MFC5860898.1"/>
    <property type="molecule type" value="Genomic_DNA"/>
</dbReference>
<proteinExistence type="inferred from homology"/>
<name>A0ABW1EA18_9BACT</name>
<feature type="domain" description="Phosphoribosyltransferase" evidence="3">
    <location>
        <begin position="98"/>
        <end position="163"/>
    </location>
</feature>
<dbReference type="CDD" id="cd06223">
    <property type="entry name" value="PRTases_typeI"/>
    <property type="match status" value="1"/>
</dbReference>
<evidence type="ECO:0000256" key="2">
    <source>
        <dbReference type="SAM" id="MobiDB-lite"/>
    </source>
</evidence>
<evidence type="ECO:0000313" key="5">
    <source>
        <dbReference type="Proteomes" id="UP001596091"/>
    </source>
</evidence>
<dbReference type="Gene3D" id="3.40.50.2020">
    <property type="match status" value="1"/>
</dbReference>
<organism evidence="4 5">
    <name type="scientific">Acidicapsa dinghuensis</name>
    <dbReference type="NCBI Taxonomy" id="2218256"/>
    <lineage>
        <taxon>Bacteria</taxon>
        <taxon>Pseudomonadati</taxon>
        <taxon>Acidobacteriota</taxon>
        <taxon>Terriglobia</taxon>
        <taxon>Terriglobales</taxon>
        <taxon>Acidobacteriaceae</taxon>
        <taxon>Acidicapsa</taxon>
    </lineage>
</organism>
<dbReference type="RefSeq" id="WP_263334898.1">
    <property type="nucleotide sequence ID" value="NZ_JAGSYH010000002.1"/>
</dbReference>
<keyword evidence="5" id="KW-1185">Reference proteome</keyword>
<feature type="region of interest" description="Disordered" evidence="2">
    <location>
        <begin position="169"/>
        <end position="198"/>
    </location>
</feature>
<dbReference type="Proteomes" id="UP001596091">
    <property type="component" value="Unassembled WGS sequence"/>
</dbReference>
<reference evidence="5" key="1">
    <citation type="journal article" date="2019" name="Int. J. Syst. Evol. Microbiol.">
        <title>The Global Catalogue of Microorganisms (GCM) 10K type strain sequencing project: providing services to taxonomists for standard genome sequencing and annotation.</title>
        <authorList>
            <consortium name="The Broad Institute Genomics Platform"/>
            <consortium name="The Broad Institute Genome Sequencing Center for Infectious Disease"/>
            <person name="Wu L."/>
            <person name="Ma J."/>
        </authorList>
    </citation>
    <scope>NUCLEOTIDE SEQUENCE [LARGE SCALE GENOMIC DNA]</scope>
    <source>
        <strain evidence="5">JCM 4087</strain>
    </source>
</reference>
<protein>
    <submittedName>
        <fullName evidence="4">ComF family protein</fullName>
    </submittedName>
</protein>
<dbReference type="Pfam" id="PF00156">
    <property type="entry name" value="Pribosyltran"/>
    <property type="match status" value="1"/>
</dbReference>
<evidence type="ECO:0000256" key="1">
    <source>
        <dbReference type="ARBA" id="ARBA00008007"/>
    </source>
</evidence>
<sequence>MRRAIHALKFERITALTSELGARLATAISQMAPQVDETTPSELLIVPVPLHRARQAERGFNQARNLAIEAIRVLHQSHPEWRLELSPSSLMRQRATESQSGLTPRQRRQNLRGAFFVSDTQAIKDRHILLIDDIFTTGATVRACSKILMDAGAASVRVATLARAQLRFPARIPNPQENKATNTDGRAQRQPSKSASIQ</sequence>
<gene>
    <name evidence="4" type="ORF">ACFPT7_01170</name>
</gene>
<accession>A0ABW1EA18</accession>
<comment type="caution">
    <text evidence="4">The sequence shown here is derived from an EMBL/GenBank/DDBJ whole genome shotgun (WGS) entry which is preliminary data.</text>
</comment>
<dbReference type="InterPro" id="IPR051910">
    <property type="entry name" value="ComF/GntX_DNA_util-trans"/>
</dbReference>
<comment type="similarity">
    <text evidence="1">Belongs to the ComF/GntX family.</text>
</comment>
<dbReference type="InterPro" id="IPR000836">
    <property type="entry name" value="PRTase_dom"/>
</dbReference>